<gene>
    <name evidence="2" type="ORF">Mag101_11415</name>
</gene>
<dbReference type="Proteomes" id="UP000188219">
    <property type="component" value="Chromosome"/>
</dbReference>
<feature type="transmembrane region" description="Helical" evidence="1">
    <location>
        <begin position="33"/>
        <end position="52"/>
    </location>
</feature>
<keyword evidence="1" id="KW-0472">Membrane</keyword>
<dbReference type="AlphaFoldDB" id="A0A1Q2M7A4"/>
<reference evidence="2" key="1">
    <citation type="submission" date="2017-02" db="EMBL/GenBank/DDBJ databases">
        <title>Genome of Microbulbifer agarilyticus GP101.</title>
        <authorList>
            <person name="Jung J."/>
            <person name="Bae S.S."/>
            <person name="Baek K."/>
        </authorList>
    </citation>
    <scope>NUCLEOTIDE SEQUENCE [LARGE SCALE GENOMIC DNA]</scope>
    <source>
        <strain evidence="2">GP101</strain>
    </source>
</reference>
<proteinExistence type="predicted"/>
<organism evidence="2 3">
    <name type="scientific">Microbulbifer agarilyticus</name>
    <dbReference type="NCBI Taxonomy" id="260552"/>
    <lineage>
        <taxon>Bacteria</taxon>
        <taxon>Pseudomonadati</taxon>
        <taxon>Pseudomonadota</taxon>
        <taxon>Gammaproteobacteria</taxon>
        <taxon>Cellvibrionales</taxon>
        <taxon>Microbulbiferaceae</taxon>
        <taxon>Microbulbifer</taxon>
    </lineage>
</organism>
<evidence type="ECO:0000313" key="2">
    <source>
        <dbReference type="EMBL" id="AQQ68177.1"/>
    </source>
</evidence>
<keyword evidence="3" id="KW-1185">Reference proteome</keyword>
<dbReference type="EMBL" id="CP019650">
    <property type="protein sequence ID" value="AQQ68177.1"/>
    <property type="molecule type" value="Genomic_DNA"/>
</dbReference>
<keyword evidence="1" id="KW-0812">Transmembrane</keyword>
<feature type="transmembrane region" description="Helical" evidence="1">
    <location>
        <begin position="72"/>
        <end position="93"/>
    </location>
</feature>
<feature type="transmembrane region" description="Helical" evidence="1">
    <location>
        <begin position="7"/>
        <end position="27"/>
    </location>
</feature>
<dbReference type="KEGG" id="maga:Mag101_11415"/>
<evidence type="ECO:0000256" key="1">
    <source>
        <dbReference type="SAM" id="Phobius"/>
    </source>
</evidence>
<protein>
    <submittedName>
        <fullName evidence="2">Uncharacterized protein</fullName>
    </submittedName>
</protein>
<dbReference type="RefSeq" id="WP_077404939.1">
    <property type="nucleotide sequence ID" value="NZ_CP019650.1"/>
</dbReference>
<keyword evidence="1" id="KW-1133">Transmembrane helix</keyword>
<sequence>MNEILALFGPFFVGLFIYIKEFGLSWAQVKQDFGIVELFATAVMIGSTVYLFTHIERYDCESCMRSPYMRSLFEIGFGYAATQFHVAFSGMVFDDLASRMKSAVIAILGWGVMLFGMFTLHGYLS</sequence>
<name>A0A1Q2M7A4_9GAMM</name>
<evidence type="ECO:0000313" key="3">
    <source>
        <dbReference type="Proteomes" id="UP000188219"/>
    </source>
</evidence>
<feature type="transmembrane region" description="Helical" evidence="1">
    <location>
        <begin position="105"/>
        <end position="124"/>
    </location>
</feature>
<accession>A0A1Q2M7A4</accession>